<dbReference type="PROSITE" id="PS50941">
    <property type="entry name" value="CHIT_BIND_I_2"/>
    <property type="match status" value="1"/>
</dbReference>
<evidence type="ECO:0000256" key="3">
    <source>
        <dbReference type="PROSITE-ProRule" id="PRU00261"/>
    </source>
</evidence>
<dbReference type="PANTHER" id="PTHR47849">
    <property type="entry name" value="CHITIN-BINDING LECTIN 1"/>
    <property type="match status" value="1"/>
</dbReference>
<feature type="disulfide bond" evidence="3">
    <location>
        <begin position="274"/>
        <end position="289"/>
    </location>
</feature>
<dbReference type="SUPFAM" id="SSF57016">
    <property type="entry name" value="Plant lectins/antimicrobial peptides"/>
    <property type="match status" value="1"/>
</dbReference>
<evidence type="ECO:0000256" key="2">
    <source>
        <dbReference type="ARBA" id="ARBA00023157"/>
    </source>
</evidence>
<comment type="caution">
    <text evidence="3">Lacks conserved residue(s) required for the propagation of feature annotation.</text>
</comment>
<dbReference type="OrthoDB" id="3560135at2759"/>
<feature type="disulfide bond" evidence="3">
    <location>
        <begin position="288"/>
        <end position="302"/>
    </location>
</feature>
<sequence>MNSLCVVYTFVEKPVHVNYCFPSSTVATIAGCTVTVPSATCIDTTVTESVTLNPHGPTAAHKPAEYTTITTDVLTTVCPSPTIFMQSTKTYTITKATTLKITDCPCIFTRTKHSSEMTTSSSVQDSTQTVPASSTAITSSSSNSEVAPESSSSVFVGSSSSVDVTVPSSTVSVDISTISQTASTILLPDSSSVPTDIPTTTTIPTSPASLTSTLSPTPTSSLCGPSGGGLSCDGSLFGAWCGSDDTCGTDVAHCGTGCQPGFGLCTPISNDGTCGNGVSCEGSPFGDCCSQFFFCGSTTEFCDAGCHREFGICNPLPSSTIIPFPSSTEVVPSATPSADPCGVTYDSGAIPPNIGNGTLSSIPAPAVYTYNGATYSFRFLSTAPGSPTYAAINPTTPATDCIVYYEISPSILPPTTCCSPFGYFYLIESGLCVTAAASSNSPTGPKFSGSGLLLQPCGLCAGRPDIDQLFCVNGLLGVAERDRPYQCMEFYGDVLPPVPFYETVYGPGPDLDVATVDSGTGN</sequence>
<keyword evidence="7" id="KW-1185">Reference proteome</keyword>
<organism evidence="6 7">
    <name type="scientific">Cadophora malorum</name>
    <dbReference type="NCBI Taxonomy" id="108018"/>
    <lineage>
        <taxon>Eukaryota</taxon>
        <taxon>Fungi</taxon>
        <taxon>Dikarya</taxon>
        <taxon>Ascomycota</taxon>
        <taxon>Pezizomycotina</taxon>
        <taxon>Leotiomycetes</taxon>
        <taxon>Helotiales</taxon>
        <taxon>Ploettnerulaceae</taxon>
        <taxon>Cadophora</taxon>
    </lineage>
</organism>
<dbReference type="Proteomes" id="UP000664132">
    <property type="component" value="Unassembled WGS sequence"/>
</dbReference>
<dbReference type="InterPro" id="IPR036861">
    <property type="entry name" value="Endochitinase-like_sf"/>
</dbReference>
<reference evidence="6" key="1">
    <citation type="submission" date="2021-02" db="EMBL/GenBank/DDBJ databases">
        <title>Genome sequence Cadophora malorum strain M34.</title>
        <authorList>
            <person name="Stefanovic E."/>
            <person name="Vu D."/>
            <person name="Scully C."/>
            <person name="Dijksterhuis J."/>
            <person name="Roader J."/>
            <person name="Houbraken J."/>
        </authorList>
    </citation>
    <scope>NUCLEOTIDE SEQUENCE</scope>
    <source>
        <strain evidence="6">M34</strain>
    </source>
</reference>
<evidence type="ECO:0000256" key="4">
    <source>
        <dbReference type="SAM" id="MobiDB-lite"/>
    </source>
</evidence>
<dbReference type="PANTHER" id="PTHR47849:SF8">
    <property type="entry name" value="LECTIN"/>
    <property type="match status" value="1"/>
</dbReference>
<evidence type="ECO:0000259" key="5">
    <source>
        <dbReference type="PROSITE" id="PS50941"/>
    </source>
</evidence>
<evidence type="ECO:0000313" key="7">
    <source>
        <dbReference type="Proteomes" id="UP000664132"/>
    </source>
</evidence>
<dbReference type="CDD" id="cd11618">
    <property type="entry name" value="ChtBD1_1"/>
    <property type="match status" value="1"/>
</dbReference>
<evidence type="ECO:0000256" key="1">
    <source>
        <dbReference type="ARBA" id="ARBA00022669"/>
    </source>
</evidence>
<dbReference type="Gene3D" id="3.30.60.10">
    <property type="entry name" value="Endochitinase-like"/>
    <property type="match status" value="1"/>
</dbReference>
<accession>A0A8H7TI62</accession>
<keyword evidence="1 3" id="KW-0147">Chitin-binding</keyword>
<feature type="compositionally biased region" description="Low complexity" evidence="4">
    <location>
        <begin position="118"/>
        <end position="158"/>
    </location>
</feature>
<dbReference type="EMBL" id="JAFJYH010000101">
    <property type="protein sequence ID" value="KAG4419657.1"/>
    <property type="molecule type" value="Genomic_DNA"/>
</dbReference>
<comment type="caution">
    <text evidence="6">The sequence shown here is derived from an EMBL/GenBank/DDBJ whole genome shotgun (WGS) entry which is preliminary data.</text>
</comment>
<name>A0A8H7TI62_9HELO</name>
<evidence type="ECO:0000313" key="6">
    <source>
        <dbReference type="EMBL" id="KAG4419657.1"/>
    </source>
</evidence>
<protein>
    <recommendedName>
        <fullName evidence="5">Chitin-binding type-1 domain-containing protein</fullName>
    </recommendedName>
</protein>
<feature type="region of interest" description="Disordered" evidence="4">
    <location>
        <begin position="117"/>
        <end position="158"/>
    </location>
</feature>
<gene>
    <name evidence="6" type="ORF">IFR04_007254</name>
</gene>
<keyword evidence="2 3" id="KW-1015">Disulfide bond</keyword>
<dbReference type="GO" id="GO:0008061">
    <property type="term" value="F:chitin binding"/>
    <property type="evidence" value="ECO:0007669"/>
    <property type="project" value="UniProtKB-UniRule"/>
</dbReference>
<proteinExistence type="predicted"/>
<feature type="domain" description="Chitin-binding type-1" evidence="5">
    <location>
        <begin position="271"/>
        <end position="315"/>
    </location>
</feature>
<dbReference type="AlphaFoldDB" id="A0A8H7TI62"/>
<dbReference type="InterPro" id="IPR001002">
    <property type="entry name" value="Chitin-bd_1"/>
</dbReference>